<dbReference type="InterPro" id="IPR004323">
    <property type="entry name" value="Ion_tolerance_CutA"/>
</dbReference>
<organism evidence="1">
    <name type="scientific">[Ruminococcus] torques</name>
    <dbReference type="NCBI Taxonomy" id="33039"/>
    <lineage>
        <taxon>Bacteria</taxon>
        <taxon>Bacillati</taxon>
        <taxon>Bacillota</taxon>
        <taxon>Clostridia</taxon>
        <taxon>Lachnospirales</taxon>
        <taxon>Lachnospiraceae</taxon>
        <taxon>Mediterraneibacter</taxon>
    </lineage>
</organism>
<dbReference type="SUPFAM" id="SSF102705">
    <property type="entry name" value="NIF3 (NGG1p interacting factor 3)-like"/>
    <property type="match status" value="1"/>
</dbReference>
<dbReference type="GO" id="GO:0003934">
    <property type="term" value="F:GTP cyclohydrolase I activity"/>
    <property type="evidence" value="ECO:0007669"/>
    <property type="project" value="UniProtKB-EC"/>
</dbReference>
<gene>
    <name evidence="1" type="ORF">RTLFYP15_00531</name>
</gene>
<dbReference type="GO" id="GO:0010038">
    <property type="term" value="P:response to metal ion"/>
    <property type="evidence" value="ECO:0007669"/>
    <property type="project" value="InterPro"/>
</dbReference>
<proteinExistence type="predicted"/>
<dbReference type="RefSeq" id="WP_423248418.1">
    <property type="nucleotide sequence ID" value="NZ_CACRUQ010000003.1"/>
</dbReference>
<dbReference type="InterPro" id="IPR015867">
    <property type="entry name" value="N-reg_PII/ATP_PRibTrfase_C"/>
</dbReference>
<dbReference type="AlphaFoldDB" id="A0A6N2Z1V8"/>
<accession>A0A6N2Z1V8</accession>
<dbReference type="EC" id="3.5.4.16" evidence="1"/>
<dbReference type="PANTHER" id="PTHR41774:SF1">
    <property type="entry name" value="NGG1P INTERACTING FACTOR NIF3"/>
    <property type="match status" value="1"/>
</dbReference>
<dbReference type="PANTHER" id="PTHR41774">
    <property type="match status" value="1"/>
</dbReference>
<dbReference type="EMBL" id="CACRUQ010000003">
    <property type="protein sequence ID" value="VYT71202.1"/>
    <property type="molecule type" value="Genomic_DNA"/>
</dbReference>
<dbReference type="Pfam" id="PF03091">
    <property type="entry name" value="CutA1"/>
    <property type="match status" value="1"/>
</dbReference>
<reference evidence="1" key="1">
    <citation type="submission" date="2019-11" db="EMBL/GenBank/DDBJ databases">
        <authorList>
            <person name="Feng L."/>
        </authorList>
    </citation>
    <scope>NUCLEOTIDE SEQUENCE</scope>
    <source>
        <strain evidence="1">RtorquesLFYP15</strain>
    </source>
</reference>
<dbReference type="InterPro" id="IPR036069">
    <property type="entry name" value="DUF34/NIF3_sf"/>
</dbReference>
<protein>
    <submittedName>
        <fullName evidence="1">GTP cyclohydrolase 1 type 2</fullName>
        <ecNumber evidence="1">3.5.4.16</ecNumber>
    </submittedName>
</protein>
<sequence length="109" mass="12319">MDFKYCKLEIFIPETHISELQKALQSVDAGHIGNYDSCMSCSKVTSYWRPLDGTSPYIGNVGEISCEPEVKVEVTVFTEKVDETIQAIKAVHPYEEPVINVLPIYRTSF</sequence>
<dbReference type="Gene3D" id="3.30.70.120">
    <property type="match status" value="1"/>
</dbReference>
<keyword evidence="1" id="KW-0378">Hydrolase</keyword>
<name>A0A6N2Z1V8_9FIRM</name>
<evidence type="ECO:0000313" key="1">
    <source>
        <dbReference type="EMBL" id="VYT71202.1"/>
    </source>
</evidence>